<dbReference type="Proteomes" id="UP000297535">
    <property type="component" value="Unassembled WGS sequence"/>
</dbReference>
<evidence type="ECO:0000313" key="1">
    <source>
        <dbReference type="EMBL" id="TGD96446.1"/>
    </source>
</evidence>
<keyword evidence="2" id="KW-1185">Reference proteome</keyword>
<accession>A0A4Z0NJW6</accession>
<organism evidence="1 2">
    <name type="scientific">Methylobacterium nonmethylotrophicum</name>
    <dbReference type="NCBI Taxonomy" id="1141884"/>
    <lineage>
        <taxon>Bacteria</taxon>
        <taxon>Pseudomonadati</taxon>
        <taxon>Pseudomonadota</taxon>
        <taxon>Alphaproteobacteria</taxon>
        <taxon>Hyphomicrobiales</taxon>
        <taxon>Methylobacteriaceae</taxon>
        <taxon>Methylobacterium</taxon>
    </lineage>
</organism>
<gene>
    <name evidence="1" type="ORF">EU555_23590</name>
</gene>
<dbReference type="OrthoDB" id="7994771at2"/>
<dbReference type="AlphaFoldDB" id="A0A4Z0NJW6"/>
<sequence>MAPEPLRALLDKLERAAVDLAEGVNTRETMHALRSALSDICALTETNPKVLRAVRRVAVAGERLAEMAALPPRSRTEIAARSAVARALASLTAALVDTRPSRIAVSLGRGW</sequence>
<name>A0A4Z0NJW6_9HYPH</name>
<comment type="caution">
    <text evidence="1">The sequence shown here is derived from an EMBL/GenBank/DDBJ whole genome shotgun (WGS) entry which is preliminary data.</text>
</comment>
<dbReference type="EMBL" id="SRLB01000019">
    <property type="protein sequence ID" value="TGD96446.1"/>
    <property type="molecule type" value="Genomic_DNA"/>
</dbReference>
<reference evidence="1 2" key="1">
    <citation type="submission" date="2019-04" db="EMBL/GenBank/DDBJ databases">
        <authorList>
            <person name="Feng G."/>
            <person name="Zhu H."/>
        </authorList>
    </citation>
    <scope>NUCLEOTIDE SEQUENCE [LARGE SCALE GENOMIC DNA]</scope>
    <source>
        <strain evidence="1 2">6HR-1</strain>
    </source>
</reference>
<protein>
    <submittedName>
        <fullName evidence="1">Uncharacterized protein</fullName>
    </submittedName>
</protein>
<evidence type="ECO:0000313" key="2">
    <source>
        <dbReference type="Proteomes" id="UP000297535"/>
    </source>
</evidence>
<proteinExistence type="predicted"/>
<dbReference type="RefSeq" id="WP_135417668.1">
    <property type="nucleotide sequence ID" value="NZ_SRLB01000019.1"/>
</dbReference>